<dbReference type="EMBL" id="QGDC01000003">
    <property type="protein sequence ID" value="RCH55674.1"/>
    <property type="molecule type" value="Genomic_DNA"/>
</dbReference>
<dbReference type="Proteomes" id="UP000253209">
    <property type="component" value="Unassembled WGS sequence"/>
</dbReference>
<dbReference type="GO" id="GO:0016020">
    <property type="term" value="C:membrane"/>
    <property type="evidence" value="ECO:0007669"/>
    <property type="project" value="InterPro"/>
</dbReference>
<dbReference type="CDD" id="cd16917">
    <property type="entry name" value="HATPase_UhpB-NarQ-NarX-like"/>
    <property type="match status" value="1"/>
</dbReference>
<evidence type="ECO:0000256" key="7">
    <source>
        <dbReference type="ARBA" id="ARBA00022840"/>
    </source>
</evidence>
<keyword evidence="10" id="KW-1133">Transmembrane helix</keyword>
<dbReference type="Pfam" id="PF02518">
    <property type="entry name" value="HATPase_c"/>
    <property type="match status" value="1"/>
</dbReference>
<dbReference type="SUPFAM" id="SSF48452">
    <property type="entry name" value="TPR-like"/>
    <property type="match status" value="2"/>
</dbReference>
<dbReference type="InterPro" id="IPR019734">
    <property type="entry name" value="TPR_rpt"/>
</dbReference>
<dbReference type="GO" id="GO:0046983">
    <property type="term" value="F:protein dimerization activity"/>
    <property type="evidence" value="ECO:0007669"/>
    <property type="project" value="InterPro"/>
</dbReference>
<keyword evidence="6" id="KW-0418">Kinase</keyword>
<sequence>MKTIFIYLSLLPCLALGQSKSPRVDSLKKLLAAAKSDTQKVNLLNKMAYTMWETEFDRCIQNATDAISLALKAGYYRGAAEAYLHRADAYWAKIVPDSAIANYKTGIAMSKKAKYWKGMAQGYIDMAVIIRNQGKYSESITYFQKAADIFEKIHDLDGSSNSWTMLANNFNHMDQFDKALAAYKKAYELRVIIKDEVKAAQSLAGMGLTYRNMRLFDTDREDKTKMNLAVKYLTMALNKFIALKHEVNTGLVFKELGITYLHEEDYANTLKYLHQAEKIFMKIGFKREQGALYKGIGNAYLYTHQYPKARLYLEKGLKASIAEHYDQHIMESYQALYEYYKLTGNAQKGLEYHEKYEIAKDSLNKKINYDKLAEATTKYETEKKEAQINLLNKENTIQKLSLSKQKTTTGIIAGAFLITAVFGGMVYNRKQLQQKALMQQKLIEQQDILTKAVIDAEEKERKRIASDLHDGVGQLFSAVKLNMNGLFDRITLEREEDRFLAENTLALVDESCKEVRIISHRMMPNMLLRSGIASDLKSFIEKIDGDSLKVTLEANGFKDRLESNAETMLYRVIQETVSNVIKHAGATRLDILLNRDKDGITACIADNGKGFDTGQIGNFTGIGLKNIITRIEYLKGNIDYDSAPGKGTTVNIWVPVA</sequence>
<feature type="transmembrane region" description="Helical" evidence="10">
    <location>
        <begin position="410"/>
        <end position="428"/>
    </location>
</feature>
<dbReference type="Pfam" id="PF13424">
    <property type="entry name" value="TPR_12"/>
    <property type="match status" value="1"/>
</dbReference>
<comment type="catalytic activity">
    <reaction evidence="1">
        <text>ATP + protein L-histidine = ADP + protein N-phospho-L-histidine.</text>
        <dbReference type="EC" id="2.7.13.3"/>
    </reaction>
</comment>
<dbReference type="SUPFAM" id="SSF55874">
    <property type="entry name" value="ATPase domain of HSP90 chaperone/DNA topoisomerase II/histidine kinase"/>
    <property type="match status" value="1"/>
</dbReference>
<accession>A0A367GQD4</accession>
<evidence type="ECO:0000313" key="12">
    <source>
        <dbReference type="EMBL" id="RCH55674.1"/>
    </source>
</evidence>
<dbReference type="InterPro" id="IPR050482">
    <property type="entry name" value="Sensor_HK_TwoCompSys"/>
</dbReference>
<dbReference type="OrthoDB" id="9778366at2"/>
<dbReference type="InterPro" id="IPR003594">
    <property type="entry name" value="HATPase_dom"/>
</dbReference>
<dbReference type="EC" id="2.7.13.3" evidence="2"/>
<comment type="caution">
    <text evidence="12">The sequence shown here is derived from an EMBL/GenBank/DDBJ whole genome shotgun (WGS) entry which is preliminary data.</text>
</comment>
<evidence type="ECO:0000256" key="6">
    <source>
        <dbReference type="ARBA" id="ARBA00022777"/>
    </source>
</evidence>
<evidence type="ECO:0000313" key="13">
    <source>
        <dbReference type="Proteomes" id="UP000253209"/>
    </source>
</evidence>
<dbReference type="InterPro" id="IPR036890">
    <property type="entry name" value="HATPase_C_sf"/>
</dbReference>
<dbReference type="Gene3D" id="3.30.565.10">
    <property type="entry name" value="Histidine kinase-like ATPase, C-terminal domain"/>
    <property type="match status" value="1"/>
</dbReference>
<dbReference type="PROSITE" id="PS50109">
    <property type="entry name" value="HIS_KIN"/>
    <property type="match status" value="1"/>
</dbReference>
<dbReference type="Pfam" id="PF07730">
    <property type="entry name" value="HisKA_3"/>
    <property type="match status" value="1"/>
</dbReference>
<evidence type="ECO:0000256" key="2">
    <source>
        <dbReference type="ARBA" id="ARBA00012438"/>
    </source>
</evidence>
<keyword evidence="3" id="KW-0597">Phosphoprotein</keyword>
<dbReference type="GO" id="GO:0005524">
    <property type="term" value="F:ATP binding"/>
    <property type="evidence" value="ECO:0007669"/>
    <property type="project" value="UniProtKB-KW"/>
</dbReference>
<evidence type="ECO:0000256" key="5">
    <source>
        <dbReference type="ARBA" id="ARBA00022741"/>
    </source>
</evidence>
<evidence type="ECO:0000259" key="11">
    <source>
        <dbReference type="PROSITE" id="PS50109"/>
    </source>
</evidence>
<dbReference type="Gene3D" id="1.25.40.10">
    <property type="entry name" value="Tetratricopeptide repeat domain"/>
    <property type="match status" value="2"/>
</dbReference>
<evidence type="ECO:0000256" key="10">
    <source>
        <dbReference type="SAM" id="Phobius"/>
    </source>
</evidence>
<dbReference type="InterPro" id="IPR011712">
    <property type="entry name" value="Sig_transdc_His_kin_sub3_dim/P"/>
</dbReference>
<protein>
    <recommendedName>
        <fullName evidence="2">histidine kinase</fullName>
        <ecNumber evidence="2">2.7.13.3</ecNumber>
    </recommendedName>
</protein>
<evidence type="ECO:0000256" key="9">
    <source>
        <dbReference type="SAM" id="Coils"/>
    </source>
</evidence>
<dbReference type="AlphaFoldDB" id="A0A367GQD4"/>
<dbReference type="InterPro" id="IPR011990">
    <property type="entry name" value="TPR-like_helical_dom_sf"/>
</dbReference>
<dbReference type="RefSeq" id="WP_114004589.1">
    <property type="nucleotide sequence ID" value="NZ_QGDC01000003.1"/>
</dbReference>
<keyword evidence="10" id="KW-0472">Membrane</keyword>
<keyword evidence="4" id="KW-0808">Transferase</keyword>
<keyword evidence="9" id="KW-0175">Coiled coil</keyword>
<reference evidence="12 13" key="1">
    <citation type="submission" date="2018-05" db="EMBL/GenBank/DDBJ databases">
        <title>Mucilaginibacter hurinus sp. nov., isolated from briquette warehouse soil.</title>
        <authorList>
            <person name="Choi L."/>
        </authorList>
    </citation>
    <scope>NUCLEOTIDE SEQUENCE [LARGE SCALE GENOMIC DNA]</scope>
    <source>
        <strain evidence="12 13">ZR32</strain>
    </source>
</reference>
<name>A0A367GQD4_9SPHI</name>
<evidence type="ECO:0000256" key="1">
    <source>
        <dbReference type="ARBA" id="ARBA00000085"/>
    </source>
</evidence>
<evidence type="ECO:0000256" key="3">
    <source>
        <dbReference type="ARBA" id="ARBA00022553"/>
    </source>
</evidence>
<proteinExistence type="predicted"/>
<dbReference type="SMART" id="SM00028">
    <property type="entry name" value="TPR"/>
    <property type="match status" value="5"/>
</dbReference>
<dbReference type="PANTHER" id="PTHR24421:SF10">
    <property type="entry name" value="NITRATE_NITRITE SENSOR PROTEIN NARQ"/>
    <property type="match status" value="1"/>
</dbReference>
<dbReference type="Gene3D" id="1.20.5.1930">
    <property type="match status" value="1"/>
</dbReference>
<dbReference type="InterPro" id="IPR005467">
    <property type="entry name" value="His_kinase_dom"/>
</dbReference>
<dbReference type="GO" id="GO:0000155">
    <property type="term" value="F:phosphorelay sensor kinase activity"/>
    <property type="evidence" value="ECO:0007669"/>
    <property type="project" value="InterPro"/>
</dbReference>
<dbReference type="PANTHER" id="PTHR24421">
    <property type="entry name" value="NITRATE/NITRITE SENSOR PROTEIN NARX-RELATED"/>
    <property type="match status" value="1"/>
</dbReference>
<keyword evidence="10" id="KW-0812">Transmembrane</keyword>
<keyword evidence="8" id="KW-0902">Two-component regulatory system</keyword>
<feature type="domain" description="Histidine kinase" evidence="11">
    <location>
        <begin position="569"/>
        <end position="657"/>
    </location>
</feature>
<feature type="coiled-coil region" evidence="9">
    <location>
        <begin position="369"/>
        <end position="403"/>
    </location>
</feature>
<keyword evidence="13" id="KW-1185">Reference proteome</keyword>
<evidence type="ECO:0000256" key="4">
    <source>
        <dbReference type="ARBA" id="ARBA00022679"/>
    </source>
</evidence>
<gene>
    <name evidence="12" type="ORF">DJ568_07240</name>
</gene>
<evidence type="ECO:0000256" key="8">
    <source>
        <dbReference type="ARBA" id="ARBA00023012"/>
    </source>
</evidence>
<keyword evidence="7" id="KW-0067">ATP-binding</keyword>
<organism evidence="12 13">
    <name type="scientific">Mucilaginibacter hurinus</name>
    <dbReference type="NCBI Taxonomy" id="2201324"/>
    <lineage>
        <taxon>Bacteria</taxon>
        <taxon>Pseudomonadati</taxon>
        <taxon>Bacteroidota</taxon>
        <taxon>Sphingobacteriia</taxon>
        <taxon>Sphingobacteriales</taxon>
        <taxon>Sphingobacteriaceae</taxon>
        <taxon>Mucilaginibacter</taxon>
    </lineage>
</organism>
<keyword evidence="5" id="KW-0547">Nucleotide-binding</keyword>